<gene>
    <name evidence="1" type="ORF">GU920_00045</name>
</gene>
<protein>
    <submittedName>
        <fullName evidence="1">Uncharacterized protein</fullName>
    </submittedName>
</protein>
<keyword evidence="2" id="KW-1185">Reference proteome</keyword>
<evidence type="ECO:0000313" key="1">
    <source>
        <dbReference type="EMBL" id="NBE05918.1"/>
    </source>
</evidence>
<proteinExistence type="predicted"/>
<reference evidence="2" key="1">
    <citation type="submission" date="2020-01" db="EMBL/GenBank/DDBJ databases">
        <title>Sphingomonas sp. strain CSW-10.</title>
        <authorList>
            <person name="Chen W.-M."/>
        </authorList>
    </citation>
    <scope>NUCLEOTIDE SEQUENCE [LARGE SCALE GENOMIC DNA]</scope>
    <source>
        <strain evidence="2">CCP-1</strain>
    </source>
</reference>
<accession>A0ABW9Y0A8</accession>
<name>A0ABW9Y0A8_9RHOB</name>
<organism evidence="1 2">
    <name type="scientific">Paragemmobacter ruber</name>
    <dbReference type="NCBI Taxonomy" id="1985673"/>
    <lineage>
        <taxon>Bacteria</taxon>
        <taxon>Pseudomonadati</taxon>
        <taxon>Pseudomonadota</taxon>
        <taxon>Alphaproteobacteria</taxon>
        <taxon>Rhodobacterales</taxon>
        <taxon>Paracoccaceae</taxon>
        <taxon>Paragemmobacter</taxon>
    </lineage>
</organism>
<dbReference type="Proteomes" id="UP001517376">
    <property type="component" value="Unassembled WGS sequence"/>
</dbReference>
<dbReference type="EMBL" id="JAAATW010000001">
    <property type="protein sequence ID" value="NBE05918.1"/>
    <property type="molecule type" value="Genomic_DNA"/>
</dbReference>
<sequence length="148" mass="15023">MRLRGGAVPLVAALAMLAGAYGWGWSQGAARVEARVAAERAAEVASARARERALVQAVDQVARDADEREAELRAAAAGAAADLVRLQRAIVSAGGAATAAAAPGADAPAVAAGFLGECAAQLVEVAERADGYARQLIGLQAYVERVCR</sequence>
<comment type="caution">
    <text evidence="1">The sequence shown here is derived from an EMBL/GenBank/DDBJ whole genome shotgun (WGS) entry which is preliminary data.</text>
</comment>
<evidence type="ECO:0000313" key="2">
    <source>
        <dbReference type="Proteomes" id="UP001517376"/>
    </source>
</evidence>